<evidence type="ECO:0000256" key="2">
    <source>
        <dbReference type="ARBA" id="ARBA00037999"/>
    </source>
</evidence>
<dbReference type="PANTHER" id="PTHR30244:SF36">
    <property type="entry name" value="3-OXO-GLUCOSE-6-PHOSPHATE:GLUTAMATE AMINOTRANSFERASE"/>
    <property type="match status" value="1"/>
</dbReference>
<accession>A0A1R4LLJ1</accession>
<dbReference type="RefSeq" id="WP_077336202.1">
    <property type="nucleotide sequence ID" value="NZ_FULE01000031.1"/>
</dbReference>
<keyword evidence="7" id="KW-1185">Reference proteome</keyword>
<evidence type="ECO:0000256" key="3">
    <source>
        <dbReference type="PIRSR" id="PIRSR000390-1"/>
    </source>
</evidence>
<gene>
    <name evidence="6" type="primary">fdtB</name>
    <name evidence="6" type="ORF">VR7878_02230</name>
</gene>
<evidence type="ECO:0000256" key="4">
    <source>
        <dbReference type="PIRSR" id="PIRSR000390-2"/>
    </source>
</evidence>
<comment type="similarity">
    <text evidence="2 5">Belongs to the DegT/DnrJ/EryC1 family.</text>
</comment>
<dbReference type="CDD" id="cd00616">
    <property type="entry name" value="AHBA_syn"/>
    <property type="match status" value="1"/>
</dbReference>
<dbReference type="Proteomes" id="UP000188276">
    <property type="component" value="Unassembled WGS sequence"/>
</dbReference>
<dbReference type="InterPro" id="IPR015421">
    <property type="entry name" value="PyrdxlP-dep_Trfase_major"/>
</dbReference>
<dbReference type="EC" id="2.6.1.90" evidence="6"/>
<dbReference type="AlphaFoldDB" id="A0A1R4LLJ1"/>
<feature type="modified residue" description="N6-(pyridoxal phosphate)lysine" evidence="4">
    <location>
        <position position="185"/>
    </location>
</feature>
<dbReference type="SUPFAM" id="SSF53383">
    <property type="entry name" value="PLP-dependent transferases"/>
    <property type="match status" value="1"/>
</dbReference>
<dbReference type="GO" id="GO:0008483">
    <property type="term" value="F:transaminase activity"/>
    <property type="evidence" value="ECO:0007669"/>
    <property type="project" value="UniProtKB-KW"/>
</dbReference>
<reference evidence="7" key="1">
    <citation type="submission" date="2017-02" db="EMBL/GenBank/DDBJ databases">
        <authorList>
            <person name="Rodrigo-Torres L."/>
            <person name="Arahal R.D."/>
            <person name="Lucena T."/>
        </authorList>
    </citation>
    <scope>NUCLEOTIDE SEQUENCE [LARGE SCALE GENOMIC DNA]</scope>
    <source>
        <strain evidence="7">CECT 7878</strain>
    </source>
</reference>
<dbReference type="PIRSF" id="PIRSF000390">
    <property type="entry name" value="PLP_StrS"/>
    <property type="match status" value="1"/>
</dbReference>
<dbReference type="Pfam" id="PF01041">
    <property type="entry name" value="DegT_DnrJ_EryC1"/>
    <property type="match status" value="1"/>
</dbReference>
<evidence type="ECO:0000256" key="5">
    <source>
        <dbReference type="RuleBase" id="RU004508"/>
    </source>
</evidence>
<feature type="active site" description="Proton acceptor" evidence="3">
    <location>
        <position position="185"/>
    </location>
</feature>
<dbReference type="Gene3D" id="3.90.1150.10">
    <property type="entry name" value="Aspartate Aminotransferase, domain 1"/>
    <property type="match status" value="1"/>
</dbReference>
<dbReference type="EMBL" id="FULE01000031">
    <property type="protein sequence ID" value="SJN57299.1"/>
    <property type="molecule type" value="Genomic_DNA"/>
</dbReference>
<evidence type="ECO:0000256" key="1">
    <source>
        <dbReference type="ARBA" id="ARBA00022898"/>
    </source>
</evidence>
<evidence type="ECO:0000313" key="7">
    <source>
        <dbReference type="Proteomes" id="UP000188276"/>
    </source>
</evidence>
<dbReference type="OrthoDB" id="9804264at2"/>
<dbReference type="STRING" id="1123498.VR7878_02230"/>
<evidence type="ECO:0000313" key="6">
    <source>
        <dbReference type="EMBL" id="SJN57299.1"/>
    </source>
</evidence>
<organism evidence="6 7">
    <name type="scientific">Vibrio ruber (strain DSM 16370 / JCM 11486 / BCRC 17186 / CECT 7878 / LMG 23124 / VR1)</name>
    <dbReference type="NCBI Taxonomy" id="1123498"/>
    <lineage>
        <taxon>Bacteria</taxon>
        <taxon>Pseudomonadati</taxon>
        <taxon>Pseudomonadota</taxon>
        <taxon>Gammaproteobacteria</taxon>
        <taxon>Vibrionales</taxon>
        <taxon>Vibrionaceae</taxon>
        <taxon>Vibrio</taxon>
    </lineage>
</organism>
<protein>
    <submittedName>
        <fullName evidence="6">dTDP-3-amino-3, 6-dideoxy-alpha-D-galactopyranose transaminase</fullName>
        <ecNumber evidence="6">2.6.1.90</ecNumber>
    </submittedName>
</protein>
<dbReference type="InterPro" id="IPR015424">
    <property type="entry name" value="PyrdxlP-dep_Trfase"/>
</dbReference>
<keyword evidence="6" id="KW-0032">Aminotransferase</keyword>
<dbReference type="GO" id="GO:0030170">
    <property type="term" value="F:pyridoxal phosphate binding"/>
    <property type="evidence" value="ECO:0007669"/>
    <property type="project" value="TreeGrafter"/>
</dbReference>
<name>A0A1R4LLJ1_VIBR1</name>
<dbReference type="InterPro" id="IPR015422">
    <property type="entry name" value="PyrdxlP-dep_Trfase_small"/>
</dbReference>
<sequence length="362" mass="40847">MIKFLDLHKINNFYRSEIENQIFSVLDSGWYILGNKNKEFCKNFAEYCGTDYALGVANGLDALNLIIAGYGFGDGDEIIVPANTYIASILAVSQNGCTPILVEPNIETYNIDVDKIEEKITDRTKAIMVVHLYGQPVEMEKIWLLSKKYNIKIIEDCAQAHGASYAGSRVGSLGDAAAFSFYPGKNLGALGDGGAITTNDEELYKKIKCYANYGSNIKYHNEYKGVNSRLDEIHAAVLDVKLKHLDNDNNKRSIIANFYINNIKNENIILPQVADKCVSVWHVFPIRVQNRQRFIDFLNDKEVETLIHYPIPPHKQKAYKEWNDITLLVTECIHEQIVSIPISPVMTLDEARIVVDAINEFS</sequence>
<dbReference type="InterPro" id="IPR000653">
    <property type="entry name" value="DegT/StrS_aminotransferase"/>
</dbReference>
<keyword evidence="6" id="KW-0808">Transferase</keyword>
<keyword evidence="1 4" id="KW-0663">Pyridoxal phosphate</keyword>
<dbReference type="GO" id="GO:0000271">
    <property type="term" value="P:polysaccharide biosynthetic process"/>
    <property type="evidence" value="ECO:0007669"/>
    <property type="project" value="TreeGrafter"/>
</dbReference>
<dbReference type="PANTHER" id="PTHR30244">
    <property type="entry name" value="TRANSAMINASE"/>
    <property type="match status" value="1"/>
</dbReference>
<dbReference type="Gene3D" id="3.40.640.10">
    <property type="entry name" value="Type I PLP-dependent aspartate aminotransferase-like (Major domain)"/>
    <property type="match status" value="1"/>
</dbReference>
<proteinExistence type="inferred from homology"/>